<keyword evidence="7" id="KW-1185">Reference proteome</keyword>
<dbReference type="Proteomes" id="UP001500689">
    <property type="component" value="Unassembled WGS sequence"/>
</dbReference>
<keyword evidence="3" id="KW-0804">Transcription</keyword>
<accession>A0ABP6YRD9</accession>
<dbReference type="Pfam" id="PF21993">
    <property type="entry name" value="TetR_C_13_2"/>
    <property type="match status" value="1"/>
</dbReference>
<gene>
    <name evidence="6" type="ORF">GCM10022222_83410</name>
</gene>
<dbReference type="InterPro" id="IPR036271">
    <property type="entry name" value="Tet_transcr_reg_TetR-rel_C_sf"/>
</dbReference>
<dbReference type="InterPro" id="IPR054156">
    <property type="entry name" value="YxaF_TetR_C"/>
</dbReference>
<dbReference type="SUPFAM" id="SSF48498">
    <property type="entry name" value="Tetracyclin repressor-like, C-terminal domain"/>
    <property type="match status" value="1"/>
</dbReference>
<organism evidence="6 7">
    <name type="scientific">Amycolatopsis ultiminotia</name>
    <dbReference type="NCBI Taxonomy" id="543629"/>
    <lineage>
        <taxon>Bacteria</taxon>
        <taxon>Bacillati</taxon>
        <taxon>Actinomycetota</taxon>
        <taxon>Actinomycetes</taxon>
        <taxon>Pseudonocardiales</taxon>
        <taxon>Pseudonocardiaceae</taxon>
        <taxon>Amycolatopsis</taxon>
    </lineage>
</organism>
<dbReference type="Gene3D" id="1.10.357.10">
    <property type="entry name" value="Tetracycline Repressor, domain 2"/>
    <property type="match status" value="1"/>
</dbReference>
<feature type="domain" description="HTH tetR-type" evidence="5">
    <location>
        <begin position="11"/>
        <end position="71"/>
    </location>
</feature>
<dbReference type="PROSITE" id="PS50977">
    <property type="entry name" value="HTH_TETR_2"/>
    <property type="match status" value="1"/>
</dbReference>
<feature type="DNA-binding region" description="H-T-H motif" evidence="4">
    <location>
        <begin position="34"/>
        <end position="53"/>
    </location>
</feature>
<evidence type="ECO:0000256" key="1">
    <source>
        <dbReference type="ARBA" id="ARBA00023015"/>
    </source>
</evidence>
<name>A0ABP6YRD9_9PSEU</name>
<keyword evidence="2 4" id="KW-0238">DNA-binding</keyword>
<dbReference type="InterPro" id="IPR001647">
    <property type="entry name" value="HTH_TetR"/>
</dbReference>
<dbReference type="PANTHER" id="PTHR47506:SF3">
    <property type="entry name" value="HTH-TYPE TRANSCRIPTIONAL REGULATOR LMRA"/>
    <property type="match status" value="1"/>
</dbReference>
<comment type="caution">
    <text evidence="6">The sequence shown here is derived from an EMBL/GenBank/DDBJ whole genome shotgun (WGS) entry which is preliminary data.</text>
</comment>
<dbReference type="EMBL" id="BAAAZN010000032">
    <property type="protein sequence ID" value="GAA3586115.1"/>
    <property type="molecule type" value="Genomic_DNA"/>
</dbReference>
<dbReference type="InterPro" id="IPR009057">
    <property type="entry name" value="Homeodomain-like_sf"/>
</dbReference>
<evidence type="ECO:0000259" key="5">
    <source>
        <dbReference type="PROSITE" id="PS50977"/>
    </source>
</evidence>
<evidence type="ECO:0000313" key="6">
    <source>
        <dbReference type="EMBL" id="GAA3586115.1"/>
    </source>
</evidence>
<evidence type="ECO:0000313" key="7">
    <source>
        <dbReference type="Proteomes" id="UP001500689"/>
    </source>
</evidence>
<protein>
    <submittedName>
        <fullName evidence="6">TetR/AcrR family transcriptional regulator</fullName>
    </submittedName>
</protein>
<proteinExistence type="predicted"/>
<reference evidence="7" key="1">
    <citation type="journal article" date="2019" name="Int. J. Syst. Evol. Microbiol.">
        <title>The Global Catalogue of Microorganisms (GCM) 10K type strain sequencing project: providing services to taxonomists for standard genome sequencing and annotation.</title>
        <authorList>
            <consortium name="The Broad Institute Genomics Platform"/>
            <consortium name="The Broad Institute Genome Sequencing Center for Infectious Disease"/>
            <person name="Wu L."/>
            <person name="Ma J."/>
        </authorList>
    </citation>
    <scope>NUCLEOTIDE SEQUENCE [LARGE SCALE GENOMIC DNA]</scope>
    <source>
        <strain evidence="7">JCM 16898</strain>
    </source>
</reference>
<dbReference type="SUPFAM" id="SSF46689">
    <property type="entry name" value="Homeodomain-like"/>
    <property type="match status" value="1"/>
</dbReference>
<keyword evidence="1" id="KW-0805">Transcription regulation</keyword>
<evidence type="ECO:0000256" key="3">
    <source>
        <dbReference type="ARBA" id="ARBA00023163"/>
    </source>
</evidence>
<evidence type="ECO:0000256" key="2">
    <source>
        <dbReference type="ARBA" id="ARBA00023125"/>
    </source>
</evidence>
<sequence length="197" mass="20936">MSYRAEMVHRTDTRRRMLDSAAELFRTQGYHATGLTQLVSAGKAPKGSLYFHFPGGKEQLAAEAVRLSGEQLGTQLAELAVSAPDPATAVDRIIEALAGSLTESGFSCGCPIATVALEAGDSEEIRTACDDSYSGWLAGLSAYFTAHGLPEDRATSLATVVLSAIEGALLLARTRRDRAPLQAVATHLHATVEREFS</sequence>
<evidence type="ECO:0000256" key="4">
    <source>
        <dbReference type="PROSITE-ProRule" id="PRU00335"/>
    </source>
</evidence>
<dbReference type="Pfam" id="PF00440">
    <property type="entry name" value="TetR_N"/>
    <property type="match status" value="1"/>
</dbReference>
<dbReference type="PANTHER" id="PTHR47506">
    <property type="entry name" value="TRANSCRIPTIONAL REGULATORY PROTEIN"/>
    <property type="match status" value="1"/>
</dbReference>